<dbReference type="EMBL" id="JBFOLK010000011">
    <property type="protein sequence ID" value="KAL2474323.1"/>
    <property type="molecule type" value="Genomic_DNA"/>
</dbReference>
<proteinExistence type="predicted"/>
<sequence length="319" mass="35116">MCGKKEVREEPSYSLAESQVGGPSSEAMLFRCKEGAQLQFGRVPGGRAKQRGDAPWMTEPSCSLAESQVGGSSSEAMLLGRRSPAAVWLSPRWEGQAARRCSLDVRTEPSYSLAESQVGGPKQQGDAPWMWEGQATRRCYLEVRKERSYSLAESQVEGPSSETMLLGIKEGAQLQFGRVLDGRAKQQGDAPWMWEGQATRRCYLEVRKERSYSLAESQVEGPSSETMLLGIKEGAQLQFGRVLDGRAKQQGDAPWMWEGQAARRCSLDVRTEPSCSLTKFQVGGPSKEAMLLGIKEGAQLQFGRVPGGRAKQRDDATWK</sequence>
<evidence type="ECO:0000256" key="1">
    <source>
        <dbReference type="SAM" id="MobiDB-lite"/>
    </source>
</evidence>
<dbReference type="Proteomes" id="UP001604336">
    <property type="component" value="Unassembled WGS sequence"/>
</dbReference>
<accession>A0ABD1QFG3</accession>
<evidence type="ECO:0000313" key="2">
    <source>
        <dbReference type="EMBL" id="KAL2474323.1"/>
    </source>
</evidence>
<protein>
    <submittedName>
        <fullName evidence="2">Uncharacterized protein</fullName>
    </submittedName>
</protein>
<name>A0ABD1QFG3_9LAMI</name>
<evidence type="ECO:0000313" key="3">
    <source>
        <dbReference type="Proteomes" id="UP001604336"/>
    </source>
</evidence>
<feature type="compositionally biased region" description="Basic and acidic residues" evidence="1">
    <location>
        <begin position="1"/>
        <end position="11"/>
    </location>
</feature>
<reference evidence="3" key="1">
    <citation type="submission" date="2024-07" db="EMBL/GenBank/DDBJ databases">
        <title>Two chromosome-level genome assemblies of Korean endemic species Abeliophyllum distichum and Forsythia ovata (Oleaceae).</title>
        <authorList>
            <person name="Jang H."/>
        </authorList>
    </citation>
    <scope>NUCLEOTIDE SEQUENCE [LARGE SCALE GENOMIC DNA]</scope>
</reference>
<keyword evidence="3" id="KW-1185">Reference proteome</keyword>
<dbReference type="AlphaFoldDB" id="A0ABD1QFG3"/>
<feature type="region of interest" description="Disordered" evidence="1">
    <location>
        <begin position="1"/>
        <end position="23"/>
    </location>
</feature>
<organism evidence="2 3">
    <name type="scientific">Abeliophyllum distichum</name>
    <dbReference type="NCBI Taxonomy" id="126358"/>
    <lineage>
        <taxon>Eukaryota</taxon>
        <taxon>Viridiplantae</taxon>
        <taxon>Streptophyta</taxon>
        <taxon>Embryophyta</taxon>
        <taxon>Tracheophyta</taxon>
        <taxon>Spermatophyta</taxon>
        <taxon>Magnoliopsida</taxon>
        <taxon>eudicotyledons</taxon>
        <taxon>Gunneridae</taxon>
        <taxon>Pentapetalae</taxon>
        <taxon>asterids</taxon>
        <taxon>lamiids</taxon>
        <taxon>Lamiales</taxon>
        <taxon>Oleaceae</taxon>
        <taxon>Forsythieae</taxon>
        <taxon>Abeliophyllum</taxon>
    </lineage>
</organism>
<gene>
    <name evidence="2" type="ORF">Adt_35059</name>
</gene>
<comment type="caution">
    <text evidence="2">The sequence shown here is derived from an EMBL/GenBank/DDBJ whole genome shotgun (WGS) entry which is preliminary data.</text>
</comment>